<accession>A0A136IZF9</accession>
<dbReference type="EMBL" id="KQ964253">
    <property type="protein sequence ID" value="KXJ90179.1"/>
    <property type="molecule type" value="Genomic_DNA"/>
</dbReference>
<evidence type="ECO:0000313" key="3">
    <source>
        <dbReference type="Proteomes" id="UP000070501"/>
    </source>
</evidence>
<sequence>MKRSVGVKSSNGVLPWWRRSSSAAGFRSSARRGAMRCGGLRADQVRSASRKYRFYRRCLKFPVHEQVSVVGIVFPGVFASGCLLHIWGFLIVQV</sequence>
<evidence type="ECO:0000313" key="2">
    <source>
        <dbReference type="EMBL" id="KXJ90179.1"/>
    </source>
</evidence>
<keyword evidence="1" id="KW-0812">Transmembrane</keyword>
<dbReference type="AlphaFoldDB" id="A0A136IZF9"/>
<dbReference type="InParanoid" id="A0A136IZF9"/>
<keyword evidence="1" id="KW-1133">Transmembrane helix</keyword>
<proteinExistence type="predicted"/>
<evidence type="ECO:0000256" key="1">
    <source>
        <dbReference type="SAM" id="Phobius"/>
    </source>
</evidence>
<keyword evidence="3" id="KW-1185">Reference proteome</keyword>
<dbReference type="Proteomes" id="UP000070501">
    <property type="component" value="Unassembled WGS sequence"/>
</dbReference>
<feature type="transmembrane region" description="Helical" evidence="1">
    <location>
        <begin position="67"/>
        <end position="92"/>
    </location>
</feature>
<gene>
    <name evidence="2" type="ORF">Micbo1qcDRAFT_74139</name>
</gene>
<name>A0A136IZF9_9PEZI</name>
<keyword evidence="1" id="KW-0472">Membrane</keyword>
<reference evidence="3" key="1">
    <citation type="submission" date="2016-02" db="EMBL/GenBank/DDBJ databases">
        <title>Draft genome sequence of Microdochium bolleyi, a fungal endophyte of beachgrass.</title>
        <authorList>
            <consortium name="DOE Joint Genome Institute"/>
            <person name="David A.S."/>
            <person name="May G."/>
            <person name="Haridas S."/>
            <person name="Lim J."/>
            <person name="Wang M."/>
            <person name="Labutti K."/>
            <person name="Lipzen A."/>
            <person name="Barry K."/>
            <person name="Grigoriev I.V."/>
        </authorList>
    </citation>
    <scope>NUCLEOTIDE SEQUENCE [LARGE SCALE GENOMIC DNA]</scope>
    <source>
        <strain evidence="3">J235TASD1</strain>
    </source>
</reference>
<organism evidence="2 3">
    <name type="scientific">Microdochium bolleyi</name>
    <dbReference type="NCBI Taxonomy" id="196109"/>
    <lineage>
        <taxon>Eukaryota</taxon>
        <taxon>Fungi</taxon>
        <taxon>Dikarya</taxon>
        <taxon>Ascomycota</taxon>
        <taxon>Pezizomycotina</taxon>
        <taxon>Sordariomycetes</taxon>
        <taxon>Xylariomycetidae</taxon>
        <taxon>Xylariales</taxon>
        <taxon>Microdochiaceae</taxon>
        <taxon>Microdochium</taxon>
    </lineage>
</organism>
<protein>
    <submittedName>
        <fullName evidence="2">Uncharacterized protein</fullName>
    </submittedName>
</protein>